<sequence length="328" mass="35743">MKKSIKSFTTLCALAASLVLVGGTFAYTNMGQRALNMLEGDKPLVYGGRVHDYFDDATGNKDVFVENFGSEPLIARVKFTELFMHNDRSLIESGDIDMNDPLTWPTWIPGPEATTTPLGTEALGTRIGVNAPLNAYFHLVLGQATQDAQRPWFMPTFNRDSTSTRTAAAGVGRDVETGSATHPGKGTANYWSAGMFGNSIMGPPESAEQQETKQVLNQARPPMTFAQWQTLAVDDRVGNFWVIDQETGWAYWANLLTGGQATSFLLDSKRAQPALSTLKGAGSYQIHVIGQFSSNDTAYLAEFWTEDAAANLNPANGQSIVQTIREQN</sequence>
<accession>K2NU51</accession>
<dbReference type="AlphaFoldDB" id="K2NU51"/>
<organism evidence="2 3">
    <name type="scientific">Lactococcus garvieae DCC43</name>
    <dbReference type="NCBI Taxonomy" id="1231377"/>
    <lineage>
        <taxon>Bacteria</taxon>
        <taxon>Bacillati</taxon>
        <taxon>Bacillota</taxon>
        <taxon>Bacilli</taxon>
        <taxon>Lactobacillales</taxon>
        <taxon>Streptococcaceae</taxon>
        <taxon>Lactococcus</taxon>
    </lineage>
</organism>
<name>K2NU51_9LACT</name>
<evidence type="ECO:0000256" key="1">
    <source>
        <dbReference type="SAM" id="SignalP"/>
    </source>
</evidence>
<proteinExistence type="predicted"/>
<dbReference type="Proteomes" id="UP000006787">
    <property type="component" value="Unassembled WGS sequence"/>
</dbReference>
<keyword evidence="1" id="KW-0732">Signal</keyword>
<comment type="caution">
    <text evidence="2">The sequence shown here is derived from an EMBL/GenBank/DDBJ whole genome shotgun (WGS) entry which is preliminary data.</text>
</comment>
<evidence type="ECO:0000313" key="3">
    <source>
        <dbReference type="Proteomes" id="UP000006787"/>
    </source>
</evidence>
<feature type="chain" id="PRO_5003862419" evidence="1">
    <location>
        <begin position="27"/>
        <end position="328"/>
    </location>
</feature>
<dbReference type="RefSeq" id="WP_003136069.1">
    <property type="nucleotide sequence ID" value="NZ_AMQS01000025.1"/>
</dbReference>
<dbReference type="PATRIC" id="fig|1231377.3.peg.1566"/>
<evidence type="ECO:0000313" key="2">
    <source>
        <dbReference type="EMBL" id="EKF51043.1"/>
    </source>
</evidence>
<gene>
    <name evidence="2" type="ORF">C426_1580</name>
</gene>
<feature type="signal peptide" evidence="1">
    <location>
        <begin position="1"/>
        <end position="26"/>
    </location>
</feature>
<reference evidence="2 3" key="1">
    <citation type="journal article" date="2012" name="J. Bacteriol.">
        <title>Genome Sequence of the Bacteriocin-Producing Strain Lactococcus garvieae DCC43.</title>
        <authorList>
            <person name="Gabrielsen C."/>
            <person name="Brede D.A."/>
            <person name="Hernandez P.E."/>
            <person name="Nes I.F."/>
            <person name="Diep D.B."/>
        </authorList>
    </citation>
    <scope>NUCLEOTIDE SEQUENCE [LARGE SCALE GENOMIC DNA]</scope>
    <source>
        <strain evidence="2 3">DCC43</strain>
    </source>
</reference>
<protein>
    <submittedName>
        <fullName evidence="2">Uncharacterized protein</fullName>
    </submittedName>
</protein>
<dbReference type="EMBL" id="AMQS01000025">
    <property type="protein sequence ID" value="EKF51043.1"/>
    <property type="molecule type" value="Genomic_DNA"/>
</dbReference>